<comment type="caution">
    <text evidence="1">The sequence shown here is derived from an EMBL/GenBank/DDBJ whole genome shotgun (WGS) entry which is preliminary data.</text>
</comment>
<dbReference type="AlphaFoldDB" id="A0A919FJ02"/>
<reference evidence="1" key="1">
    <citation type="journal article" date="2014" name="Int. J. Syst. Evol. Microbiol.">
        <title>Complete genome sequence of Corynebacterium casei LMG S-19264T (=DSM 44701T), isolated from a smear-ripened cheese.</title>
        <authorList>
            <consortium name="US DOE Joint Genome Institute (JGI-PGF)"/>
            <person name="Walter F."/>
            <person name="Albersmeier A."/>
            <person name="Kalinowski J."/>
            <person name="Ruckert C."/>
        </authorList>
    </citation>
    <scope>NUCLEOTIDE SEQUENCE</scope>
    <source>
        <strain evidence="1">CGMCC 4.7398</strain>
    </source>
</reference>
<dbReference type="InterPro" id="IPR046288">
    <property type="entry name" value="DUF6325"/>
</dbReference>
<name>A0A919FJ02_9MICO</name>
<evidence type="ECO:0000313" key="1">
    <source>
        <dbReference type="EMBL" id="GHH66797.1"/>
    </source>
</evidence>
<dbReference type="EMBL" id="BNAS01000001">
    <property type="protein sequence ID" value="GHH66797.1"/>
    <property type="molecule type" value="Genomic_DNA"/>
</dbReference>
<accession>A0A919FJ02</accession>
<keyword evidence="2" id="KW-1185">Reference proteome</keyword>
<proteinExistence type="predicted"/>
<dbReference type="RefSeq" id="WP_189667883.1">
    <property type="nucleotide sequence ID" value="NZ_BNAS01000001.1"/>
</dbReference>
<reference evidence="1" key="2">
    <citation type="submission" date="2020-09" db="EMBL/GenBank/DDBJ databases">
        <authorList>
            <person name="Sun Q."/>
            <person name="Zhou Y."/>
        </authorList>
    </citation>
    <scope>NUCLEOTIDE SEQUENCE</scope>
    <source>
        <strain evidence="1">CGMCC 4.7398</strain>
    </source>
</reference>
<sequence length="163" mass="17085">MTTQDVGPELEVGPIDYLALEFPGSRLQGKGLAALLDLVERGIIRILDLRVAMRTEAGDIMAVALTDLDHDGELDLAVFEGASSGLLGDDDLGETAALIAPGNAVGLIVYENTWAGPFVTAMREAGAQVIASGRIPVTDVIAALDALEAEQPPEDTTQTERTT</sequence>
<organism evidence="1 2">
    <name type="scientific">Promicromonospora soli</name>
    <dbReference type="NCBI Taxonomy" id="2035533"/>
    <lineage>
        <taxon>Bacteria</taxon>
        <taxon>Bacillati</taxon>
        <taxon>Actinomycetota</taxon>
        <taxon>Actinomycetes</taxon>
        <taxon>Micrococcales</taxon>
        <taxon>Promicromonosporaceae</taxon>
        <taxon>Promicromonospora</taxon>
    </lineage>
</organism>
<dbReference type="Pfam" id="PF19850">
    <property type="entry name" value="DUF6325"/>
    <property type="match status" value="1"/>
</dbReference>
<evidence type="ECO:0008006" key="3">
    <source>
        <dbReference type="Google" id="ProtNLM"/>
    </source>
</evidence>
<gene>
    <name evidence="1" type="ORF">GCM10017772_07390</name>
</gene>
<evidence type="ECO:0000313" key="2">
    <source>
        <dbReference type="Proteomes" id="UP000627369"/>
    </source>
</evidence>
<dbReference type="Proteomes" id="UP000627369">
    <property type="component" value="Unassembled WGS sequence"/>
</dbReference>
<protein>
    <recommendedName>
        <fullName evidence="3">DUF1269 domain-containing protein</fullName>
    </recommendedName>
</protein>